<proteinExistence type="predicted"/>
<keyword evidence="2" id="KW-1185">Reference proteome</keyword>
<sequence length="195" mass="22465">MYSFFFDFKPFPLSQQPVLLAYDSNKYMLNKIFYKLKKIYIFENAMIFQTKNFLPKKTLSIFSKMSNLNKRSSSGDTDHSFELMEALPAFKHDMMLTDVNDDGFKHLSYYFCLSSGTLLEFVGSFSSPSFPVEGIIFGPNNRLMVCLNCQRAKKPNAPIVKVYLTGSDAIPSALHVAIQVFIFIFIFMIDNFSYF</sequence>
<evidence type="ECO:0000313" key="2">
    <source>
        <dbReference type="Proteomes" id="UP000095283"/>
    </source>
</evidence>
<evidence type="ECO:0000256" key="1">
    <source>
        <dbReference type="SAM" id="Phobius"/>
    </source>
</evidence>
<protein>
    <submittedName>
        <fullName evidence="3">Uncharacterized protein</fullName>
    </submittedName>
</protein>
<dbReference type="AlphaFoldDB" id="A0A1I7W605"/>
<name>A0A1I7W605_HETBA</name>
<dbReference type="WBParaSite" id="Hba_00032">
    <property type="protein sequence ID" value="Hba_00032"/>
    <property type="gene ID" value="Hba_00032"/>
</dbReference>
<organism evidence="2 3">
    <name type="scientific">Heterorhabditis bacteriophora</name>
    <name type="common">Entomopathogenic nematode worm</name>
    <dbReference type="NCBI Taxonomy" id="37862"/>
    <lineage>
        <taxon>Eukaryota</taxon>
        <taxon>Metazoa</taxon>
        <taxon>Ecdysozoa</taxon>
        <taxon>Nematoda</taxon>
        <taxon>Chromadorea</taxon>
        <taxon>Rhabditida</taxon>
        <taxon>Rhabditina</taxon>
        <taxon>Rhabditomorpha</taxon>
        <taxon>Strongyloidea</taxon>
        <taxon>Heterorhabditidae</taxon>
        <taxon>Heterorhabditis</taxon>
    </lineage>
</organism>
<keyword evidence="1" id="KW-0812">Transmembrane</keyword>
<evidence type="ECO:0000313" key="3">
    <source>
        <dbReference type="WBParaSite" id="Hba_00032"/>
    </source>
</evidence>
<accession>A0A1I7W605</accession>
<dbReference type="Proteomes" id="UP000095283">
    <property type="component" value="Unplaced"/>
</dbReference>
<keyword evidence="1" id="KW-0472">Membrane</keyword>
<reference evidence="3" key="1">
    <citation type="submission" date="2016-11" db="UniProtKB">
        <authorList>
            <consortium name="WormBaseParasite"/>
        </authorList>
    </citation>
    <scope>IDENTIFICATION</scope>
</reference>
<keyword evidence="1" id="KW-1133">Transmembrane helix</keyword>
<feature type="transmembrane region" description="Helical" evidence="1">
    <location>
        <begin position="169"/>
        <end position="189"/>
    </location>
</feature>